<dbReference type="EMBL" id="JACGCM010002027">
    <property type="protein sequence ID" value="KAF6145874.1"/>
    <property type="molecule type" value="Genomic_DNA"/>
</dbReference>
<dbReference type="Proteomes" id="UP000541444">
    <property type="component" value="Unassembled WGS sequence"/>
</dbReference>
<protein>
    <submittedName>
        <fullName evidence="1">Uncharacterized protein</fullName>
    </submittedName>
</protein>
<sequence length="142" mass="16152">MEILPSFSAPFSLYGSLKRYWRRRKYQHLGDYGTKNKSRSTRTIRLGGKKSKHCWKVRAIPKARVKAVSPTKALRMFHGAYIKAMIGLAGTVGSSYSAGMFGDKRIPKSRDVPTVAPFLENEKKLLYEMYSILFASHEIVAY</sequence>
<name>A0A7J7LTL1_9MAGN</name>
<comment type="caution">
    <text evidence="1">The sequence shown here is derived from an EMBL/GenBank/DDBJ whole genome shotgun (WGS) entry which is preliminary data.</text>
</comment>
<reference evidence="1 2" key="1">
    <citation type="journal article" date="2020" name="IScience">
        <title>Genome Sequencing of the Endangered Kingdonia uniflora (Circaeasteraceae, Ranunculales) Reveals Potential Mechanisms of Evolutionary Specialization.</title>
        <authorList>
            <person name="Sun Y."/>
            <person name="Deng T."/>
            <person name="Zhang A."/>
            <person name="Moore M.J."/>
            <person name="Landis J.B."/>
            <person name="Lin N."/>
            <person name="Zhang H."/>
            <person name="Zhang X."/>
            <person name="Huang J."/>
            <person name="Zhang X."/>
            <person name="Sun H."/>
            <person name="Wang H."/>
        </authorList>
    </citation>
    <scope>NUCLEOTIDE SEQUENCE [LARGE SCALE GENOMIC DNA]</scope>
    <source>
        <strain evidence="1">TB1705</strain>
        <tissue evidence="1">Leaf</tissue>
    </source>
</reference>
<dbReference type="PANTHER" id="PTHR33702">
    <property type="entry name" value="BNAA09G40010D PROTEIN"/>
    <property type="match status" value="1"/>
</dbReference>
<organism evidence="1 2">
    <name type="scientific">Kingdonia uniflora</name>
    <dbReference type="NCBI Taxonomy" id="39325"/>
    <lineage>
        <taxon>Eukaryota</taxon>
        <taxon>Viridiplantae</taxon>
        <taxon>Streptophyta</taxon>
        <taxon>Embryophyta</taxon>
        <taxon>Tracheophyta</taxon>
        <taxon>Spermatophyta</taxon>
        <taxon>Magnoliopsida</taxon>
        <taxon>Ranunculales</taxon>
        <taxon>Circaeasteraceae</taxon>
        <taxon>Kingdonia</taxon>
    </lineage>
</organism>
<proteinExistence type="predicted"/>
<keyword evidence="2" id="KW-1185">Reference proteome</keyword>
<dbReference type="AlphaFoldDB" id="A0A7J7LTL1"/>
<accession>A0A7J7LTL1</accession>
<dbReference type="OrthoDB" id="764584at2759"/>
<dbReference type="PANTHER" id="PTHR33702:SF16">
    <property type="match status" value="1"/>
</dbReference>
<evidence type="ECO:0000313" key="2">
    <source>
        <dbReference type="Proteomes" id="UP000541444"/>
    </source>
</evidence>
<evidence type="ECO:0000313" key="1">
    <source>
        <dbReference type="EMBL" id="KAF6145874.1"/>
    </source>
</evidence>
<gene>
    <name evidence="1" type="ORF">GIB67_028869</name>
</gene>